<dbReference type="GO" id="GO:0004364">
    <property type="term" value="F:glutathione transferase activity"/>
    <property type="evidence" value="ECO:0007669"/>
    <property type="project" value="TreeGrafter"/>
</dbReference>
<dbReference type="GO" id="GO:0006559">
    <property type="term" value="P:L-phenylalanine catabolic process"/>
    <property type="evidence" value="ECO:0007669"/>
    <property type="project" value="TreeGrafter"/>
</dbReference>
<name>A0A0K1PHX3_9BACT</name>
<proteinExistence type="predicted"/>
<reference evidence="2 3" key="1">
    <citation type="submission" date="2015-08" db="EMBL/GenBank/DDBJ databases">
        <authorList>
            <person name="Babu N.S."/>
            <person name="Beckwith C.J."/>
            <person name="Beseler K.G."/>
            <person name="Brison A."/>
            <person name="Carone J.V."/>
            <person name="Caskin T.P."/>
            <person name="Diamond M."/>
            <person name="Durham M.E."/>
            <person name="Foxe J.M."/>
            <person name="Go M."/>
            <person name="Henderson B.A."/>
            <person name="Jones I.B."/>
            <person name="McGettigan J.A."/>
            <person name="Micheletti S.J."/>
            <person name="Nasrallah M.E."/>
            <person name="Ortiz D."/>
            <person name="Piller C.R."/>
            <person name="Privatt S.R."/>
            <person name="Schneider S.L."/>
            <person name="Sharp S."/>
            <person name="Smith T.C."/>
            <person name="Stanton J.D."/>
            <person name="Ullery H.E."/>
            <person name="Wilson R.J."/>
            <person name="Serrano M.G."/>
            <person name="Buck G."/>
            <person name="Lee V."/>
            <person name="Wang Y."/>
            <person name="Carvalho R."/>
            <person name="Voegtly L."/>
            <person name="Shi R."/>
            <person name="Duckworth R."/>
            <person name="Johnson A."/>
            <person name="Loviza R."/>
            <person name="Walstead R."/>
            <person name="Shah Z."/>
            <person name="Kiflezghi M."/>
            <person name="Wade K."/>
            <person name="Ball S.L."/>
            <person name="Bradley K.W."/>
            <person name="Asai D.J."/>
            <person name="Bowman C.A."/>
            <person name="Russell D.A."/>
            <person name="Pope W.H."/>
            <person name="Jacobs-Sera D."/>
            <person name="Hendrix R.W."/>
            <person name="Hatfull G.F."/>
        </authorList>
    </citation>
    <scope>NUCLEOTIDE SEQUENCE [LARGE SCALE GENOMIC DNA]</scope>
    <source>
        <strain evidence="2 3">DSM 27710</strain>
    </source>
</reference>
<dbReference type="SFLD" id="SFLDS00019">
    <property type="entry name" value="Glutathione_Transferase_(cytos"/>
    <property type="match status" value="1"/>
</dbReference>
<evidence type="ECO:0000313" key="3">
    <source>
        <dbReference type="Proteomes" id="UP000055590"/>
    </source>
</evidence>
<sequence length="210" mass="23415">MNELVLLVGNKNSSSWSLRPWLALAKSGLPYRDEVVHFGSAEWERVKKVSPTGKVPSLVHGDVVVWDSLAICEYLAELAPSLWPEDRARRAEARAVCAEMHSGFPNLRRQLGMDISSRKDPGPLGPDVQAEIARVFAIWSGRSRFADEGPFLFGRFSIADAFYAPVVTRFVTYGIEVPGDARRYMDAILELPELRAWSAEAKREVDAGVR</sequence>
<dbReference type="OrthoDB" id="9799538at2"/>
<dbReference type="AlphaFoldDB" id="A0A0K1PHX3"/>
<dbReference type="PANTHER" id="PTHR42673:SF4">
    <property type="entry name" value="MALEYLACETOACETATE ISOMERASE"/>
    <property type="match status" value="1"/>
</dbReference>
<dbReference type="Pfam" id="PF13410">
    <property type="entry name" value="GST_C_2"/>
    <property type="match status" value="1"/>
</dbReference>
<evidence type="ECO:0000313" key="2">
    <source>
        <dbReference type="EMBL" id="AKU93125.1"/>
    </source>
</evidence>
<dbReference type="KEGG" id="vin:AKJ08_3512"/>
<organism evidence="2 3">
    <name type="scientific">Vulgatibacter incomptus</name>
    <dbReference type="NCBI Taxonomy" id="1391653"/>
    <lineage>
        <taxon>Bacteria</taxon>
        <taxon>Pseudomonadati</taxon>
        <taxon>Myxococcota</taxon>
        <taxon>Myxococcia</taxon>
        <taxon>Myxococcales</taxon>
        <taxon>Cystobacterineae</taxon>
        <taxon>Vulgatibacteraceae</taxon>
        <taxon>Vulgatibacter</taxon>
    </lineage>
</organism>
<gene>
    <name evidence="2" type="ORF">AKJ08_3512</name>
</gene>
<dbReference type="CDD" id="cd03194">
    <property type="entry name" value="GST_C_3"/>
    <property type="match status" value="1"/>
</dbReference>
<dbReference type="SUPFAM" id="SSF52833">
    <property type="entry name" value="Thioredoxin-like"/>
    <property type="match status" value="1"/>
</dbReference>
<dbReference type="PANTHER" id="PTHR42673">
    <property type="entry name" value="MALEYLACETOACETATE ISOMERASE"/>
    <property type="match status" value="1"/>
</dbReference>
<dbReference type="SFLD" id="SFLDG00358">
    <property type="entry name" value="Main_(cytGST)"/>
    <property type="match status" value="1"/>
</dbReference>
<dbReference type="GO" id="GO:0006749">
    <property type="term" value="P:glutathione metabolic process"/>
    <property type="evidence" value="ECO:0007669"/>
    <property type="project" value="TreeGrafter"/>
</dbReference>
<dbReference type="InterPro" id="IPR036249">
    <property type="entry name" value="Thioredoxin-like_sf"/>
</dbReference>
<dbReference type="PROSITE" id="PS50404">
    <property type="entry name" value="GST_NTER"/>
    <property type="match status" value="1"/>
</dbReference>
<evidence type="ECO:0000259" key="1">
    <source>
        <dbReference type="PROSITE" id="PS50404"/>
    </source>
</evidence>
<dbReference type="PATRIC" id="fig|1391653.3.peg.3668"/>
<dbReference type="STRING" id="1391653.AKJ08_3512"/>
<dbReference type="InterPro" id="IPR004045">
    <property type="entry name" value="Glutathione_S-Trfase_N"/>
</dbReference>
<dbReference type="Pfam" id="PF13409">
    <property type="entry name" value="GST_N_2"/>
    <property type="match status" value="1"/>
</dbReference>
<feature type="domain" description="GST N-terminal" evidence="1">
    <location>
        <begin position="4"/>
        <end position="83"/>
    </location>
</feature>
<keyword evidence="3" id="KW-1185">Reference proteome</keyword>
<protein>
    <submittedName>
        <fullName evidence="2">Glutathione S-transferase</fullName>
    </submittedName>
</protein>
<dbReference type="EMBL" id="CP012332">
    <property type="protein sequence ID" value="AKU93125.1"/>
    <property type="molecule type" value="Genomic_DNA"/>
</dbReference>
<dbReference type="RefSeq" id="WP_050727194.1">
    <property type="nucleotide sequence ID" value="NZ_CP012332.1"/>
</dbReference>
<dbReference type="InterPro" id="IPR036282">
    <property type="entry name" value="Glutathione-S-Trfase_C_sf"/>
</dbReference>
<dbReference type="CDD" id="cd03043">
    <property type="entry name" value="GST_N_1"/>
    <property type="match status" value="1"/>
</dbReference>
<dbReference type="SUPFAM" id="SSF47616">
    <property type="entry name" value="GST C-terminal domain-like"/>
    <property type="match status" value="1"/>
</dbReference>
<dbReference type="Proteomes" id="UP000055590">
    <property type="component" value="Chromosome"/>
</dbReference>
<dbReference type="InterPro" id="IPR040079">
    <property type="entry name" value="Glutathione_S-Trfase"/>
</dbReference>
<dbReference type="Gene3D" id="3.40.30.10">
    <property type="entry name" value="Glutaredoxin"/>
    <property type="match status" value="1"/>
</dbReference>
<dbReference type="Gene3D" id="1.20.1050.10">
    <property type="match status" value="1"/>
</dbReference>
<keyword evidence="2" id="KW-0808">Transferase</keyword>
<dbReference type="GO" id="GO:0016034">
    <property type="term" value="F:maleylacetoacetate isomerase activity"/>
    <property type="evidence" value="ECO:0007669"/>
    <property type="project" value="TreeGrafter"/>
</dbReference>
<accession>A0A0K1PHX3</accession>